<keyword evidence="3" id="KW-1185">Reference proteome</keyword>
<dbReference type="EMBL" id="QLLL01000005">
    <property type="protein sequence ID" value="RAJ03969.1"/>
    <property type="molecule type" value="Genomic_DNA"/>
</dbReference>
<protein>
    <recommendedName>
        <fullName evidence="4">Lipoprotein</fullName>
    </recommendedName>
</protein>
<proteinExistence type="predicted"/>
<gene>
    <name evidence="2" type="ORF">LX64_02846</name>
</gene>
<keyword evidence="1" id="KW-0732">Signal</keyword>
<dbReference type="AlphaFoldDB" id="A0A327QHF4"/>
<comment type="caution">
    <text evidence="2">The sequence shown here is derived from an EMBL/GenBank/DDBJ whole genome shotgun (WGS) entry which is preliminary data.</text>
</comment>
<evidence type="ECO:0000256" key="1">
    <source>
        <dbReference type="SAM" id="SignalP"/>
    </source>
</evidence>
<dbReference type="PROSITE" id="PS51257">
    <property type="entry name" value="PROKAR_LIPOPROTEIN"/>
    <property type="match status" value="1"/>
</dbReference>
<dbReference type="RefSeq" id="WP_111598291.1">
    <property type="nucleotide sequence ID" value="NZ_QLLL01000005.1"/>
</dbReference>
<dbReference type="Proteomes" id="UP000249547">
    <property type="component" value="Unassembled WGS sequence"/>
</dbReference>
<evidence type="ECO:0008006" key="4">
    <source>
        <dbReference type="Google" id="ProtNLM"/>
    </source>
</evidence>
<name>A0A327QHF4_9BACT</name>
<feature type="signal peptide" evidence="1">
    <location>
        <begin position="1"/>
        <end position="18"/>
    </location>
</feature>
<evidence type="ECO:0000313" key="2">
    <source>
        <dbReference type="EMBL" id="RAJ03969.1"/>
    </source>
</evidence>
<accession>A0A327QHF4</accession>
<evidence type="ECO:0000313" key="3">
    <source>
        <dbReference type="Proteomes" id="UP000249547"/>
    </source>
</evidence>
<sequence length="161" mass="17869">MKLSKILTLLLASASLLAVSCKKSKDKNTVVPPVVQETFPEPLVKLHVVDSVSGTDMLTGANPLIKDANAYRNDTSKMPCADLYIDKTKAPAELHIYTYIQTDSFLVKFELQSGEIVQRKIAYTPVFKYAYTLGQGIKIGQDLICQNCDAVYTLRLNPLNR</sequence>
<feature type="chain" id="PRO_5016378860" description="Lipoprotein" evidence="1">
    <location>
        <begin position="19"/>
        <end position="161"/>
    </location>
</feature>
<organism evidence="2 3">
    <name type="scientific">Chitinophaga skermanii</name>
    <dbReference type="NCBI Taxonomy" id="331697"/>
    <lineage>
        <taxon>Bacteria</taxon>
        <taxon>Pseudomonadati</taxon>
        <taxon>Bacteroidota</taxon>
        <taxon>Chitinophagia</taxon>
        <taxon>Chitinophagales</taxon>
        <taxon>Chitinophagaceae</taxon>
        <taxon>Chitinophaga</taxon>
    </lineage>
</organism>
<reference evidence="2 3" key="1">
    <citation type="submission" date="2018-06" db="EMBL/GenBank/DDBJ databases">
        <title>Genomic Encyclopedia of Archaeal and Bacterial Type Strains, Phase II (KMG-II): from individual species to whole genera.</title>
        <authorList>
            <person name="Goeker M."/>
        </authorList>
    </citation>
    <scope>NUCLEOTIDE SEQUENCE [LARGE SCALE GENOMIC DNA]</scope>
    <source>
        <strain evidence="2 3">DSM 23857</strain>
    </source>
</reference>